<keyword evidence="1" id="KW-0812">Transmembrane</keyword>
<name>A0A3P6GYW2_BRAOL</name>
<protein>
    <submittedName>
        <fullName evidence="2">Uncharacterized protein</fullName>
    </submittedName>
</protein>
<keyword evidence="1" id="KW-1133">Transmembrane helix</keyword>
<reference evidence="2" key="1">
    <citation type="submission" date="2018-11" db="EMBL/GenBank/DDBJ databases">
        <authorList>
            <consortium name="Genoscope - CEA"/>
            <person name="William W."/>
        </authorList>
    </citation>
    <scope>NUCLEOTIDE SEQUENCE</scope>
</reference>
<proteinExistence type="predicted"/>
<evidence type="ECO:0000256" key="1">
    <source>
        <dbReference type="SAM" id="Phobius"/>
    </source>
</evidence>
<evidence type="ECO:0000313" key="2">
    <source>
        <dbReference type="EMBL" id="VDD58879.1"/>
    </source>
</evidence>
<accession>A0A3P6GYW2</accession>
<keyword evidence="1" id="KW-0472">Membrane</keyword>
<dbReference type="AlphaFoldDB" id="A0A3P6GYW2"/>
<sequence>MISFFPSSSDPYHALYRYRYRWYKSSTASEGEGDDDAKPYPTFRLNLGFLLSLYSLLSLYFMRMLFCFFLYGLIIVAVLDDIKRMCDSRR</sequence>
<organism evidence="2">
    <name type="scientific">Brassica oleracea</name>
    <name type="common">Wild cabbage</name>
    <dbReference type="NCBI Taxonomy" id="3712"/>
    <lineage>
        <taxon>Eukaryota</taxon>
        <taxon>Viridiplantae</taxon>
        <taxon>Streptophyta</taxon>
        <taxon>Embryophyta</taxon>
        <taxon>Tracheophyta</taxon>
        <taxon>Spermatophyta</taxon>
        <taxon>Magnoliopsida</taxon>
        <taxon>eudicotyledons</taxon>
        <taxon>Gunneridae</taxon>
        <taxon>Pentapetalae</taxon>
        <taxon>rosids</taxon>
        <taxon>malvids</taxon>
        <taxon>Brassicales</taxon>
        <taxon>Brassicaceae</taxon>
        <taxon>Brassiceae</taxon>
        <taxon>Brassica</taxon>
    </lineage>
</organism>
<feature type="transmembrane region" description="Helical" evidence="1">
    <location>
        <begin position="60"/>
        <end position="79"/>
    </location>
</feature>
<dbReference type="EMBL" id="LR031879">
    <property type="protein sequence ID" value="VDD58879.1"/>
    <property type="molecule type" value="Genomic_DNA"/>
</dbReference>
<gene>
    <name evidence="2" type="ORF">BOLC8T52108H</name>
</gene>